<accession>A0ABR1PEJ0</accession>
<dbReference type="InterPro" id="IPR022024">
    <property type="entry name" value="DUF3602"/>
</dbReference>
<evidence type="ECO:0000313" key="2">
    <source>
        <dbReference type="EMBL" id="KAK7734900.1"/>
    </source>
</evidence>
<gene>
    <name evidence="2" type="ORF">SLS63_004321</name>
</gene>
<reference evidence="2 3" key="1">
    <citation type="submission" date="2024-02" db="EMBL/GenBank/DDBJ databases">
        <title>De novo assembly and annotation of 12 fungi associated with fruit tree decline syndrome in Ontario, Canada.</title>
        <authorList>
            <person name="Sulman M."/>
            <person name="Ellouze W."/>
            <person name="Ilyukhin E."/>
        </authorList>
    </citation>
    <scope>NUCLEOTIDE SEQUENCE [LARGE SCALE GENOMIC DNA]</scope>
    <source>
        <strain evidence="2 3">M169</strain>
    </source>
</reference>
<dbReference type="EMBL" id="JAKNSF020000015">
    <property type="protein sequence ID" value="KAK7734900.1"/>
    <property type="molecule type" value="Genomic_DNA"/>
</dbReference>
<protein>
    <submittedName>
        <fullName evidence="2">Uncharacterized protein</fullName>
    </submittedName>
</protein>
<sequence>MTWPTPGLISGVTGSIRKLASQRGAVWQGPSGSGIGAAPSLLYPVSKLPDISDNYFSGAANISDTNAAAPRTDREVVPDAAIRPSTDNQDHHTGRGGEGNVQRAHKEDGEDAAHKGLADKLKAKVLGVFKK</sequence>
<feature type="region of interest" description="Disordered" evidence="1">
    <location>
        <begin position="64"/>
        <end position="117"/>
    </location>
</feature>
<dbReference type="Pfam" id="PF12223">
    <property type="entry name" value="DUF3602"/>
    <property type="match status" value="1"/>
</dbReference>
<dbReference type="Proteomes" id="UP001430848">
    <property type="component" value="Unassembled WGS sequence"/>
</dbReference>
<comment type="caution">
    <text evidence="2">The sequence shown here is derived from an EMBL/GenBank/DDBJ whole genome shotgun (WGS) entry which is preliminary data.</text>
</comment>
<organism evidence="2 3">
    <name type="scientific">Diaporthe eres</name>
    <name type="common">Phomopsis oblonga</name>
    <dbReference type="NCBI Taxonomy" id="83184"/>
    <lineage>
        <taxon>Eukaryota</taxon>
        <taxon>Fungi</taxon>
        <taxon>Dikarya</taxon>
        <taxon>Ascomycota</taxon>
        <taxon>Pezizomycotina</taxon>
        <taxon>Sordariomycetes</taxon>
        <taxon>Sordariomycetidae</taxon>
        <taxon>Diaporthales</taxon>
        <taxon>Diaporthaceae</taxon>
        <taxon>Diaporthe</taxon>
        <taxon>Diaporthe eres species complex</taxon>
    </lineage>
</organism>
<proteinExistence type="predicted"/>
<name>A0ABR1PEJ0_DIAER</name>
<evidence type="ECO:0000313" key="3">
    <source>
        <dbReference type="Proteomes" id="UP001430848"/>
    </source>
</evidence>
<keyword evidence="3" id="KW-1185">Reference proteome</keyword>
<feature type="compositionally biased region" description="Basic and acidic residues" evidence="1">
    <location>
        <begin position="104"/>
        <end position="117"/>
    </location>
</feature>
<evidence type="ECO:0000256" key="1">
    <source>
        <dbReference type="SAM" id="MobiDB-lite"/>
    </source>
</evidence>